<dbReference type="InterPro" id="IPR011527">
    <property type="entry name" value="ABC1_TM_dom"/>
</dbReference>
<dbReference type="PROSITE" id="PS50929">
    <property type="entry name" value="ABC_TM1F"/>
    <property type="match status" value="1"/>
</dbReference>
<dbReference type="FunFam" id="3.40.50.300:FF:000221">
    <property type="entry name" value="Multidrug ABC transporter ATP-binding protein"/>
    <property type="match status" value="1"/>
</dbReference>
<keyword evidence="8 9" id="KW-0472">Membrane</keyword>
<dbReference type="SMART" id="SM00382">
    <property type="entry name" value="AAA"/>
    <property type="match status" value="1"/>
</dbReference>
<evidence type="ECO:0000259" key="10">
    <source>
        <dbReference type="PROSITE" id="PS50893"/>
    </source>
</evidence>
<accession>A0A7W5UJ36</accession>
<evidence type="ECO:0000256" key="5">
    <source>
        <dbReference type="ARBA" id="ARBA00022741"/>
    </source>
</evidence>
<dbReference type="PANTHER" id="PTHR24221">
    <property type="entry name" value="ATP-BINDING CASSETTE SUB-FAMILY B"/>
    <property type="match status" value="1"/>
</dbReference>
<dbReference type="InterPro" id="IPR003439">
    <property type="entry name" value="ABC_transporter-like_ATP-bd"/>
</dbReference>
<feature type="domain" description="ABC transporter" evidence="10">
    <location>
        <begin position="333"/>
        <end position="567"/>
    </location>
</feature>
<dbReference type="Pfam" id="PF00005">
    <property type="entry name" value="ABC_tran"/>
    <property type="match status" value="1"/>
</dbReference>
<dbReference type="InterPro" id="IPR017871">
    <property type="entry name" value="ABC_transporter-like_CS"/>
</dbReference>
<dbReference type="EMBL" id="JACICA010000005">
    <property type="protein sequence ID" value="MBB3702825.1"/>
    <property type="molecule type" value="Genomic_DNA"/>
</dbReference>
<dbReference type="GO" id="GO:0005524">
    <property type="term" value="F:ATP binding"/>
    <property type="evidence" value="ECO:0007669"/>
    <property type="project" value="UniProtKB-KW"/>
</dbReference>
<dbReference type="SUPFAM" id="SSF52540">
    <property type="entry name" value="P-loop containing nucleoside triphosphate hydrolases"/>
    <property type="match status" value="1"/>
</dbReference>
<dbReference type="GO" id="GO:0016887">
    <property type="term" value="F:ATP hydrolysis activity"/>
    <property type="evidence" value="ECO:0007669"/>
    <property type="project" value="InterPro"/>
</dbReference>
<evidence type="ECO:0000313" key="13">
    <source>
        <dbReference type="Proteomes" id="UP000541425"/>
    </source>
</evidence>
<dbReference type="GO" id="GO:0034040">
    <property type="term" value="F:ATPase-coupled lipid transmembrane transporter activity"/>
    <property type="evidence" value="ECO:0007669"/>
    <property type="project" value="TreeGrafter"/>
</dbReference>
<evidence type="ECO:0000259" key="11">
    <source>
        <dbReference type="PROSITE" id="PS50929"/>
    </source>
</evidence>
<protein>
    <submittedName>
        <fullName evidence="12">ATP-binding cassette subfamily B protein</fullName>
    </submittedName>
</protein>
<dbReference type="Gene3D" id="1.20.1560.10">
    <property type="entry name" value="ABC transporter type 1, transmembrane domain"/>
    <property type="match status" value="1"/>
</dbReference>
<dbReference type="GO" id="GO:0140359">
    <property type="term" value="F:ABC-type transporter activity"/>
    <property type="evidence" value="ECO:0007669"/>
    <property type="project" value="InterPro"/>
</dbReference>
<comment type="caution">
    <text evidence="12">The sequence shown here is derived from an EMBL/GenBank/DDBJ whole genome shotgun (WGS) entry which is preliminary data.</text>
</comment>
<keyword evidence="4 9" id="KW-0812">Transmembrane</keyword>
<dbReference type="AlphaFoldDB" id="A0A7W5UJ36"/>
<organism evidence="12 13">
    <name type="scientific">Alloprevotella rava</name>
    <dbReference type="NCBI Taxonomy" id="671218"/>
    <lineage>
        <taxon>Bacteria</taxon>
        <taxon>Pseudomonadati</taxon>
        <taxon>Bacteroidota</taxon>
        <taxon>Bacteroidia</taxon>
        <taxon>Bacteroidales</taxon>
        <taxon>Prevotellaceae</taxon>
        <taxon>Alloprevotella</taxon>
    </lineage>
</organism>
<sequence length="581" mass="64806">MTRYFQDRFALSEKGAKDLQRGIFFSTLLNLALMLPPSYLFLFLMERIGTHTGQHSLWFYLLLAVVLAVVMFVVARWQYDSTYTTIYTESAQRRIGLAEKLRRLPLAFFGERNLSDLTSSVMEDCTALEEIFSHAVPQLFASVASIILISVGMFCYDWRLALALFWVVPLAVITLLLARHRLDKAFVKLYHVKRGVTEQVQEGLECMQEIKSYCGEAVYNHSFDKRLNDYEKELLNHELVAGAFVNLSSVLLRLGMPTVILVGAWLLQRGEVSVFDYLAFLIGSAMVYNPIQEACSNLAILAYLDVRINRTKEIEAMPVQTGKKSADMKGYDIEFRNVSFAYETEKQVLHNVSFTARQGEVTALVGQSGGGKSTAAKLAARFWDIDGGEIRVGGCNIADIDPETLLKNYAIVFQDVLLFNASIADNIRIGKREATDEEVRRVARLAQCDDFISRMPQGYDTVIGENGETLSGGERQRISIARALLKNAPIILLDEATASLDAENETRIQAGISELVRNKTVIIIAHRMRTVLGADHIVVLGGGTVIEQGAPAKLMAQGGEFVRMVKYQQDNGNDNPIGTVR</sequence>
<evidence type="ECO:0000256" key="1">
    <source>
        <dbReference type="ARBA" id="ARBA00004651"/>
    </source>
</evidence>
<dbReference type="PANTHER" id="PTHR24221:SF397">
    <property type="entry name" value="ABC TRANSPORTER, ATP-BINDING TRANSMEMBRANE PROTEIN"/>
    <property type="match status" value="1"/>
</dbReference>
<keyword evidence="6 12" id="KW-0067">ATP-binding</keyword>
<keyword evidence="3" id="KW-1003">Cell membrane</keyword>
<comment type="subcellular location">
    <subcellularLocation>
        <location evidence="1">Cell membrane</location>
        <topology evidence="1">Multi-pass membrane protein</topology>
    </subcellularLocation>
</comment>
<feature type="transmembrane region" description="Helical" evidence="9">
    <location>
        <begin position="57"/>
        <end position="79"/>
    </location>
</feature>
<dbReference type="InterPro" id="IPR027417">
    <property type="entry name" value="P-loop_NTPase"/>
</dbReference>
<dbReference type="InterPro" id="IPR003593">
    <property type="entry name" value="AAA+_ATPase"/>
</dbReference>
<reference evidence="12 13" key="1">
    <citation type="submission" date="2020-08" db="EMBL/GenBank/DDBJ databases">
        <title>Genomic Encyclopedia of Type Strains, Phase IV (KMG-IV): sequencing the most valuable type-strain genomes for metagenomic binning, comparative biology and taxonomic classification.</title>
        <authorList>
            <person name="Goeker M."/>
        </authorList>
    </citation>
    <scope>NUCLEOTIDE SEQUENCE [LARGE SCALE GENOMIC DNA]</scope>
    <source>
        <strain evidence="12 13">DSM 22548</strain>
    </source>
</reference>
<gene>
    <name evidence="12" type="ORF">FHS60_001294</name>
</gene>
<dbReference type="PROSITE" id="PS50893">
    <property type="entry name" value="ABC_TRANSPORTER_2"/>
    <property type="match status" value="1"/>
</dbReference>
<dbReference type="RefSeq" id="WP_183696427.1">
    <property type="nucleotide sequence ID" value="NZ_JACICA010000005.1"/>
</dbReference>
<feature type="transmembrane region" description="Helical" evidence="9">
    <location>
        <begin position="163"/>
        <end position="182"/>
    </location>
</feature>
<evidence type="ECO:0000256" key="2">
    <source>
        <dbReference type="ARBA" id="ARBA00022448"/>
    </source>
</evidence>
<evidence type="ECO:0000256" key="4">
    <source>
        <dbReference type="ARBA" id="ARBA00022692"/>
    </source>
</evidence>
<evidence type="ECO:0000256" key="8">
    <source>
        <dbReference type="ARBA" id="ARBA00023136"/>
    </source>
</evidence>
<evidence type="ECO:0000313" key="12">
    <source>
        <dbReference type="EMBL" id="MBB3702825.1"/>
    </source>
</evidence>
<dbReference type="PROSITE" id="PS00211">
    <property type="entry name" value="ABC_TRANSPORTER_1"/>
    <property type="match status" value="1"/>
</dbReference>
<keyword evidence="2" id="KW-0813">Transport</keyword>
<dbReference type="GO" id="GO:0005886">
    <property type="term" value="C:plasma membrane"/>
    <property type="evidence" value="ECO:0007669"/>
    <property type="project" value="UniProtKB-SubCell"/>
</dbReference>
<name>A0A7W5UJ36_9BACT</name>
<dbReference type="InterPro" id="IPR036640">
    <property type="entry name" value="ABC1_TM_sf"/>
</dbReference>
<dbReference type="SUPFAM" id="SSF90123">
    <property type="entry name" value="ABC transporter transmembrane region"/>
    <property type="match status" value="1"/>
</dbReference>
<dbReference type="Gene3D" id="3.40.50.300">
    <property type="entry name" value="P-loop containing nucleotide triphosphate hydrolases"/>
    <property type="match status" value="1"/>
</dbReference>
<feature type="domain" description="ABC transmembrane type-1" evidence="11">
    <location>
        <begin position="22"/>
        <end position="302"/>
    </location>
</feature>
<dbReference type="InterPro" id="IPR039421">
    <property type="entry name" value="Type_1_exporter"/>
</dbReference>
<feature type="transmembrane region" description="Helical" evidence="9">
    <location>
        <begin position="23"/>
        <end position="45"/>
    </location>
</feature>
<dbReference type="CDD" id="cd07346">
    <property type="entry name" value="ABC_6TM_exporters"/>
    <property type="match status" value="1"/>
</dbReference>
<evidence type="ECO:0000256" key="7">
    <source>
        <dbReference type="ARBA" id="ARBA00022989"/>
    </source>
</evidence>
<keyword evidence="5" id="KW-0547">Nucleotide-binding</keyword>
<proteinExistence type="predicted"/>
<evidence type="ECO:0000256" key="3">
    <source>
        <dbReference type="ARBA" id="ARBA00022475"/>
    </source>
</evidence>
<keyword evidence="7 9" id="KW-1133">Transmembrane helix</keyword>
<dbReference type="Proteomes" id="UP000541425">
    <property type="component" value="Unassembled WGS sequence"/>
</dbReference>
<evidence type="ECO:0000256" key="6">
    <source>
        <dbReference type="ARBA" id="ARBA00022840"/>
    </source>
</evidence>
<dbReference type="Pfam" id="PF00664">
    <property type="entry name" value="ABC_membrane"/>
    <property type="match status" value="1"/>
</dbReference>
<feature type="transmembrane region" description="Helical" evidence="9">
    <location>
        <begin position="139"/>
        <end position="156"/>
    </location>
</feature>
<evidence type="ECO:0000256" key="9">
    <source>
        <dbReference type="SAM" id="Phobius"/>
    </source>
</evidence>